<protein>
    <submittedName>
        <fullName evidence="2">Uncharacterized protein</fullName>
    </submittedName>
</protein>
<organism evidence="2">
    <name type="scientific">hydrocarbon metagenome</name>
    <dbReference type="NCBI Taxonomy" id="938273"/>
    <lineage>
        <taxon>unclassified sequences</taxon>
        <taxon>metagenomes</taxon>
        <taxon>ecological metagenomes</taxon>
    </lineage>
</organism>
<dbReference type="EMBL" id="LNQE01001312">
    <property type="protein sequence ID" value="KUG19239.1"/>
    <property type="molecule type" value="Genomic_DNA"/>
</dbReference>
<evidence type="ECO:0000313" key="2">
    <source>
        <dbReference type="EMBL" id="KUG19239.1"/>
    </source>
</evidence>
<dbReference type="AlphaFoldDB" id="A0A0W8FED6"/>
<reference evidence="2" key="1">
    <citation type="journal article" date="2015" name="Proc. Natl. Acad. Sci. U.S.A.">
        <title>Networks of energetic and metabolic interactions define dynamics in microbial communities.</title>
        <authorList>
            <person name="Embree M."/>
            <person name="Liu J.K."/>
            <person name="Al-Bassam M.M."/>
            <person name="Zengler K."/>
        </authorList>
    </citation>
    <scope>NUCLEOTIDE SEQUENCE</scope>
</reference>
<sequence>MFSSGRRQDTPPGSAEWLTGSSGRDRRRVILCTGISREIIAER</sequence>
<comment type="caution">
    <text evidence="2">The sequence shown here is derived from an EMBL/GenBank/DDBJ whole genome shotgun (WGS) entry which is preliminary data.</text>
</comment>
<feature type="region of interest" description="Disordered" evidence="1">
    <location>
        <begin position="1"/>
        <end position="21"/>
    </location>
</feature>
<name>A0A0W8FED6_9ZZZZ</name>
<proteinExistence type="predicted"/>
<gene>
    <name evidence="2" type="ORF">ASZ90_011048</name>
</gene>
<accession>A0A0W8FED6</accession>
<evidence type="ECO:0000256" key="1">
    <source>
        <dbReference type="SAM" id="MobiDB-lite"/>
    </source>
</evidence>